<name>A0A6J6CIW0_9ZZZZ</name>
<dbReference type="PANTHER" id="PTHR43133:SF61">
    <property type="entry name" value="ECF RNA POLYMERASE SIGMA FACTOR SIGC"/>
    <property type="match status" value="1"/>
</dbReference>
<dbReference type="PANTHER" id="PTHR43133">
    <property type="entry name" value="RNA POLYMERASE ECF-TYPE SIGMA FACTO"/>
    <property type="match status" value="1"/>
</dbReference>
<dbReference type="GO" id="GO:0003677">
    <property type="term" value="F:DNA binding"/>
    <property type="evidence" value="ECO:0007669"/>
    <property type="project" value="UniProtKB-KW"/>
</dbReference>
<evidence type="ECO:0000259" key="7">
    <source>
        <dbReference type="Pfam" id="PF08281"/>
    </source>
</evidence>
<evidence type="ECO:0000313" key="8">
    <source>
        <dbReference type="EMBL" id="CAB4550209.1"/>
    </source>
</evidence>
<dbReference type="GO" id="GO:0016987">
    <property type="term" value="F:sigma factor activity"/>
    <property type="evidence" value="ECO:0007669"/>
    <property type="project" value="UniProtKB-KW"/>
</dbReference>
<evidence type="ECO:0000256" key="2">
    <source>
        <dbReference type="ARBA" id="ARBA00023015"/>
    </source>
</evidence>
<keyword evidence="3" id="KW-0731">Sigma factor</keyword>
<dbReference type="InterPro" id="IPR014284">
    <property type="entry name" value="RNA_pol_sigma-70_dom"/>
</dbReference>
<proteinExistence type="inferred from homology"/>
<evidence type="ECO:0000259" key="6">
    <source>
        <dbReference type="Pfam" id="PF04542"/>
    </source>
</evidence>
<sequence>MDSVTRDLFLAQDGDNEAFTRVMQATEGDVRRFCAWQNLHRDDIDDVVQETFLRAYRGLHTLSYGITCRSWILTIARNTCVDHFRKSGQLRRNTKAIERHVQSHQDDATTTVALEQMIFSLPEVFRDAFVLVRLMGFSYDEVAAILGCPRGTVQSRVARARESLMLSAGNEQVSKVS</sequence>
<dbReference type="CDD" id="cd06171">
    <property type="entry name" value="Sigma70_r4"/>
    <property type="match status" value="1"/>
</dbReference>
<dbReference type="InterPro" id="IPR000838">
    <property type="entry name" value="RNA_pol_sigma70_ECF_CS"/>
</dbReference>
<dbReference type="InterPro" id="IPR007627">
    <property type="entry name" value="RNA_pol_sigma70_r2"/>
</dbReference>
<dbReference type="EMBL" id="CAEZTC010000007">
    <property type="protein sequence ID" value="CAB4550209.1"/>
    <property type="molecule type" value="Genomic_DNA"/>
</dbReference>
<dbReference type="SUPFAM" id="SSF88659">
    <property type="entry name" value="Sigma3 and sigma4 domains of RNA polymerase sigma factors"/>
    <property type="match status" value="1"/>
</dbReference>
<organism evidence="8">
    <name type="scientific">freshwater metagenome</name>
    <dbReference type="NCBI Taxonomy" id="449393"/>
    <lineage>
        <taxon>unclassified sequences</taxon>
        <taxon>metagenomes</taxon>
        <taxon>ecological metagenomes</taxon>
    </lineage>
</organism>
<feature type="domain" description="RNA polymerase sigma-70 region 2" evidence="6">
    <location>
        <begin position="27"/>
        <end position="87"/>
    </location>
</feature>
<keyword evidence="2" id="KW-0805">Transcription regulation</keyword>
<reference evidence="8" key="1">
    <citation type="submission" date="2020-05" db="EMBL/GenBank/DDBJ databases">
        <authorList>
            <person name="Chiriac C."/>
            <person name="Salcher M."/>
            <person name="Ghai R."/>
            <person name="Kavagutti S V."/>
        </authorList>
    </citation>
    <scope>NUCLEOTIDE SEQUENCE</scope>
</reference>
<dbReference type="Pfam" id="PF04542">
    <property type="entry name" value="Sigma70_r2"/>
    <property type="match status" value="1"/>
</dbReference>
<dbReference type="GO" id="GO:0006352">
    <property type="term" value="P:DNA-templated transcription initiation"/>
    <property type="evidence" value="ECO:0007669"/>
    <property type="project" value="InterPro"/>
</dbReference>
<dbReference type="InterPro" id="IPR013324">
    <property type="entry name" value="RNA_pol_sigma_r3/r4-like"/>
</dbReference>
<dbReference type="InterPro" id="IPR039425">
    <property type="entry name" value="RNA_pol_sigma-70-like"/>
</dbReference>
<evidence type="ECO:0000256" key="5">
    <source>
        <dbReference type="ARBA" id="ARBA00023163"/>
    </source>
</evidence>
<feature type="domain" description="RNA polymerase sigma factor 70 region 4 type 2" evidence="7">
    <location>
        <begin position="113"/>
        <end position="164"/>
    </location>
</feature>
<dbReference type="InterPro" id="IPR036388">
    <property type="entry name" value="WH-like_DNA-bd_sf"/>
</dbReference>
<keyword evidence="4" id="KW-0238">DNA-binding</keyword>
<dbReference type="SUPFAM" id="SSF88946">
    <property type="entry name" value="Sigma2 domain of RNA polymerase sigma factors"/>
    <property type="match status" value="1"/>
</dbReference>
<keyword evidence="5" id="KW-0804">Transcription</keyword>
<accession>A0A6J6CIW0</accession>
<dbReference type="Pfam" id="PF08281">
    <property type="entry name" value="Sigma70_r4_2"/>
    <property type="match status" value="1"/>
</dbReference>
<evidence type="ECO:0000256" key="1">
    <source>
        <dbReference type="ARBA" id="ARBA00010641"/>
    </source>
</evidence>
<evidence type="ECO:0000256" key="3">
    <source>
        <dbReference type="ARBA" id="ARBA00023082"/>
    </source>
</evidence>
<dbReference type="InterPro" id="IPR013325">
    <property type="entry name" value="RNA_pol_sigma_r2"/>
</dbReference>
<dbReference type="InterPro" id="IPR013249">
    <property type="entry name" value="RNA_pol_sigma70_r4_t2"/>
</dbReference>
<dbReference type="Gene3D" id="1.10.10.10">
    <property type="entry name" value="Winged helix-like DNA-binding domain superfamily/Winged helix DNA-binding domain"/>
    <property type="match status" value="1"/>
</dbReference>
<protein>
    <submittedName>
        <fullName evidence="8">Unannotated protein</fullName>
    </submittedName>
</protein>
<evidence type="ECO:0000256" key="4">
    <source>
        <dbReference type="ARBA" id="ARBA00023125"/>
    </source>
</evidence>
<comment type="similarity">
    <text evidence="1">Belongs to the sigma-70 factor family. ECF subfamily.</text>
</comment>
<dbReference type="Gene3D" id="1.10.1740.10">
    <property type="match status" value="1"/>
</dbReference>
<gene>
    <name evidence="8" type="ORF">UFOPK1572_00111</name>
</gene>
<dbReference type="NCBIfam" id="TIGR02937">
    <property type="entry name" value="sigma70-ECF"/>
    <property type="match status" value="1"/>
</dbReference>
<dbReference type="PROSITE" id="PS01063">
    <property type="entry name" value="SIGMA70_ECF"/>
    <property type="match status" value="1"/>
</dbReference>
<dbReference type="AlphaFoldDB" id="A0A6J6CIW0"/>